<sequence>VTLERKGGQSSSLLLLRSCYLSNNNKAESSSSSILLFFDQIGILRESNGRSESWYAYRHCGREVDEGHSPC</sequence>
<evidence type="ECO:0000313" key="2">
    <source>
        <dbReference type="Proteomes" id="UP000032141"/>
    </source>
</evidence>
<dbReference type="EnsemblPlants" id="Bo9g166300.1">
    <property type="protein sequence ID" value="Bo9g166300.1"/>
    <property type="gene ID" value="Bo9g166300"/>
</dbReference>
<dbReference type="Gramene" id="Bo9g166300.1">
    <property type="protein sequence ID" value="Bo9g166300.1"/>
    <property type="gene ID" value="Bo9g166300"/>
</dbReference>
<dbReference type="OMA" id="GRSESWY"/>
<name>A0A0D3EFN1_BRAOL</name>
<organism evidence="1 2">
    <name type="scientific">Brassica oleracea var. oleracea</name>
    <dbReference type="NCBI Taxonomy" id="109376"/>
    <lineage>
        <taxon>Eukaryota</taxon>
        <taxon>Viridiplantae</taxon>
        <taxon>Streptophyta</taxon>
        <taxon>Embryophyta</taxon>
        <taxon>Tracheophyta</taxon>
        <taxon>Spermatophyta</taxon>
        <taxon>Magnoliopsida</taxon>
        <taxon>eudicotyledons</taxon>
        <taxon>Gunneridae</taxon>
        <taxon>Pentapetalae</taxon>
        <taxon>rosids</taxon>
        <taxon>malvids</taxon>
        <taxon>Brassicales</taxon>
        <taxon>Brassicaceae</taxon>
        <taxon>Brassiceae</taxon>
        <taxon>Brassica</taxon>
    </lineage>
</organism>
<keyword evidence="2" id="KW-1185">Reference proteome</keyword>
<reference evidence="1" key="2">
    <citation type="submission" date="2015-03" db="UniProtKB">
        <authorList>
            <consortium name="EnsemblPlants"/>
        </authorList>
    </citation>
    <scope>IDENTIFICATION</scope>
</reference>
<dbReference type="Proteomes" id="UP000032141">
    <property type="component" value="Chromosome C9"/>
</dbReference>
<reference evidence="1 2" key="1">
    <citation type="journal article" date="2014" name="Genome Biol.">
        <title>Transcriptome and methylome profiling reveals relics of genome dominance in the mesopolyploid Brassica oleracea.</title>
        <authorList>
            <person name="Parkin I.A."/>
            <person name="Koh C."/>
            <person name="Tang H."/>
            <person name="Robinson S.J."/>
            <person name="Kagale S."/>
            <person name="Clarke W.E."/>
            <person name="Town C.D."/>
            <person name="Nixon J."/>
            <person name="Krishnakumar V."/>
            <person name="Bidwell S.L."/>
            <person name="Denoeud F."/>
            <person name="Belcram H."/>
            <person name="Links M.G."/>
            <person name="Just J."/>
            <person name="Clarke C."/>
            <person name="Bender T."/>
            <person name="Huebert T."/>
            <person name="Mason A.S."/>
            <person name="Pires J.C."/>
            <person name="Barker G."/>
            <person name="Moore J."/>
            <person name="Walley P.G."/>
            <person name="Manoli S."/>
            <person name="Batley J."/>
            <person name="Edwards D."/>
            <person name="Nelson M.N."/>
            <person name="Wang X."/>
            <person name="Paterson A.H."/>
            <person name="King G."/>
            <person name="Bancroft I."/>
            <person name="Chalhoub B."/>
            <person name="Sharpe A.G."/>
        </authorList>
    </citation>
    <scope>NUCLEOTIDE SEQUENCE</scope>
    <source>
        <strain evidence="1 2">cv. TO1000</strain>
    </source>
</reference>
<dbReference type="AlphaFoldDB" id="A0A0D3EFN1"/>
<protein>
    <submittedName>
        <fullName evidence="1">Uncharacterized protein</fullName>
    </submittedName>
</protein>
<accession>A0A0D3EFN1</accession>
<dbReference type="HOGENOM" id="CLU_2747492_0_0_1"/>
<proteinExistence type="predicted"/>
<evidence type="ECO:0000313" key="1">
    <source>
        <dbReference type="EnsemblPlants" id="Bo9g166300.1"/>
    </source>
</evidence>